<dbReference type="GO" id="GO:0008641">
    <property type="term" value="F:ubiquitin-like modifier activating enzyme activity"/>
    <property type="evidence" value="ECO:0007669"/>
    <property type="project" value="InterPro"/>
</dbReference>
<dbReference type="Pfam" id="PF14461">
    <property type="entry name" value="Prok-E2_B"/>
    <property type="match status" value="1"/>
</dbReference>
<dbReference type="CDD" id="cd01483">
    <property type="entry name" value="E1_enzyme_family"/>
    <property type="match status" value="1"/>
</dbReference>
<sequence length="602" mass="65499">MQSRGKLRNPNRWAALAEGPAAATGLPPARAHAQLERHFGRAGVLAPLPRAVIDKAVRGASHGWSLPLPMDYLGQSRELRLILPPQFPAEPVQAFIHPVAFLEWPHAESDGHLCLWPEALAPVAYTPEAQIDHCLERIQDILALVGVDADAGRREAEFAREWLSYWAQRVEGSYRAKGQGLLVTPPSSETTALATCVVLNRGTQQSSLLLGSSSASLHSWREVLGDPKADITDEGALFVSLTQAPIGAPKTLDDVRKLLAESRNALAMLDQYLRRPEPAPFWIVVAVRGACPQVVAALELAPNPPTAVRPAHQRDQKRQQREWQRVAAHAWRVRVQSIERADPAWIHGRSFDAEAIALMRKRVTLIGCGSLGGLVAQALAHAGIGHLTLVDPEKLEPANLGRHVLDAKVLGQGKAQALASHLRDQLPHLNVRPMPYRIQDPPSATALENTDLVICTAADWPAERYAMNTLADRSIPLLLSWAEPHALAGHSAVDISGERRLAALFDQDGLSIRRRTHWPEVAWALPGCAASHQPGTFNRLQHIAGLIVEHAIDVLLEPASCDEHRIWLGDGATLSRLGGAWIDAPPTNTRASVIALPLPHAS</sequence>
<gene>
    <name evidence="1" type="ORF">EA661_10185</name>
</gene>
<dbReference type="InterPro" id="IPR045886">
    <property type="entry name" value="ThiF/MoeB/HesA"/>
</dbReference>
<dbReference type="PANTHER" id="PTHR43267:SF1">
    <property type="entry name" value="TRNA THREONYLCARBAMOYLADENOSINE DEHYDRATASE"/>
    <property type="match status" value="1"/>
</dbReference>
<dbReference type="GO" id="GO:0061504">
    <property type="term" value="P:cyclic threonylcarbamoyladenosine biosynthetic process"/>
    <property type="evidence" value="ECO:0007669"/>
    <property type="project" value="TreeGrafter"/>
</dbReference>
<dbReference type="Pfam" id="PF00899">
    <property type="entry name" value="ThiF"/>
    <property type="match status" value="1"/>
</dbReference>
<dbReference type="Proteomes" id="UP000291286">
    <property type="component" value="Unassembled WGS sequence"/>
</dbReference>
<dbReference type="AlphaFoldDB" id="A0A4Q9THA7"/>
<accession>A0A4Q9THA7</accession>
<dbReference type="GO" id="GO:0061503">
    <property type="term" value="F:tRNA threonylcarbamoyladenosine dehydratase"/>
    <property type="evidence" value="ECO:0007669"/>
    <property type="project" value="TreeGrafter"/>
</dbReference>
<dbReference type="InterPro" id="IPR000594">
    <property type="entry name" value="ThiF_NAD_FAD-bd"/>
</dbReference>
<dbReference type="Gene3D" id="3.40.50.720">
    <property type="entry name" value="NAD(P)-binding Rossmann-like Domain"/>
    <property type="match status" value="1"/>
</dbReference>
<evidence type="ECO:0000313" key="1">
    <source>
        <dbReference type="EMBL" id="TAA29898.1"/>
    </source>
</evidence>
<dbReference type="PANTHER" id="PTHR43267">
    <property type="entry name" value="TRNA THREONYLCARBAMOYLADENOSINE DEHYDRATASE"/>
    <property type="match status" value="1"/>
</dbReference>
<proteinExistence type="predicted"/>
<accession>A0A4Q8LIX8</accession>
<dbReference type="InterPro" id="IPR032701">
    <property type="entry name" value="Prok-E2_B_dom"/>
</dbReference>
<dbReference type="InterPro" id="IPR035985">
    <property type="entry name" value="Ubiquitin-activating_enz"/>
</dbReference>
<dbReference type="EMBL" id="SHMB01000003">
    <property type="protein sequence ID" value="TAA29898.1"/>
    <property type="molecule type" value="Genomic_DNA"/>
</dbReference>
<comment type="caution">
    <text evidence="1">The sequence shown here is derived from an EMBL/GenBank/DDBJ whole genome shotgun (WGS) entry which is preliminary data.</text>
</comment>
<reference evidence="1 2" key="1">
    <citation type="submission" date="2019-02" db="EMBL/GenBank/DDBJ databases">
        <title>WGS of Pseudoxanthomonas species novum from clinical isolates.</title>
        <authorList>
            <person name="Bernier A.-M."/>
            <person name="Bernard K."/>
            <person name="Vachon A."/>
        </authorList>
    </citation>
    <scope>NUCLEOTIDE SEQUENCE [LARGE SCALE GENOMIC DNA]</scope>
    <source>
        <strain evidence="1 2">NML171202</strain>
    </source>
</reference>
<protein>
    <submittedName>
        <fullName evidence="1">Uncharacterized protein</fullName>
    </submittedName>
</protein>
<dbReference type="GeneID" id="93829184"/>
<evidence type="ECO:0000313" key="2">
    <source>
        <dbReference type="Proteomes" id="UP000291286"/>
    </source>
</evidence>
<organism evidence="1 2">
    <name type="scientific">Pseudoxanthomonas winnipegensis</name>
    <dbReference type="NCBI Taxonomy" id="2480810"/>
    <lineage>
        <taxon>Bacteria</taxon>
        <taxon>Pseudomonadati</taxon>
        <taxon>Pseudomonadota</taxon>
        <taxon>Gammaproteobacteria</taxon>
        <taxon>Lysobacterales</taxon>
        <taxon>Lysobacteraceae</taxon>
        <taxon>Pseudoxanthomonas</taxon>
    </lineage>
</organism>
<dbReference type="SUPFAM" id="SSF69572">
    <property type="entry name" value="Activating enzymes of the ubiquitin-like proteins"/>
    <property type="match status" value="1"/>
</dbReference>
<dbReference type="RefSeq" id="WP_130518345.1">
    <property type="nucleotide sequence ID" value="NZ_CP095475.1"/>
</dbReference>
<name>A0A4Q9THA7_9GAMM</name>